<sequence>AIWRPARYPDPALAVPLYRSLHRPAVRRRRRQPDHAHAHRDHRADSCAGAPDPALVRRSRLVADDHPVRSGF</sequence>
<proteinExistence type="predicted"/>
<dbReference type="GO" id="GO:0051301">
    <property type="term" value="P:cell division"/>
    <property type="evidence" value="ECO:0007669"/>
    <property type="project" value="UniProtKB-KW"/>
</dbReference>
<keyword evidence="2" id="KW-0131">Cell cycle</keyword>
<feature type="compositionally biased region" description="Basic residues" evidence="1">
    <location>
        <begin position="24"/>
        <end position="41"/>
    </location>
</feature>
<evidence type="ECO:0000256" key="1">
    <source>
        <dbReference type="SAM" id="MobiDB-lite"/>
    </source>
</evidence>
<name>A0A6J4VPB2_9BACT</name>
<feature type="region of interest" description="Disordered" evidence="1">
    <location>
        <begin position="24"/>
        <end position="52"/>
    </location>
</feature>
<accession>A0A6J4VPB2</accession>
<organism evidence="2">
    <name type="scientific">uncultured Thermomicrobiales bacterium</name>
    <dbReference type="NCBI Taxonomy" id="1645740"/>
    <lineage>
        <taxon>Bacteria</taxon>
        <taxon>Pseudomonadati</taxon>
        <taxon>Thermomicrobiota</taxon>
        <taxon>Thermomicrobia</taxon>
        <taxon>Thermomicrobiales</taxon>
        <taxon>environmental samples</taxon>
    </lineage>
</organism>
<feature type="non-terminal residue" evidence="2">
    <location>
        <position position="1"/>
    </location>
</feature>
<dbReference type="EMBL" id="CADCWM010000828">
    <property type="protein sequence ID" value="CAA9581875.1"/>
    <property type="molecule type" value="Genomic_DNA"/>
</dbReference>
<protein>
    <submittedName>
        <fullName evidence="2">Cell division integral membrane protein, YggT and half-length relatives</fullName>
    </submittedName>
</protein>
<dbReference type="AlphaFoldDB" id="A0A6J4VPB2"/>
<feature type="non-terminal residue" evidence="2">
    <location>
        <position position="72"/>
    </location>
</feature>
<keyword evidence="2" id="KW-0132">Cell division</keyword>
<evidence type="ECO:0000313" key="2">
    <source>
        <dbReference type="EMBL" id="CAA9581875.1"/>
    </source>
</evidence>
<gene>
    <name evidence="2" type="ORF">AVDCRST_MAG88-3438</name>
</gene>
<reference evidence="2" key="1">
    <citation type="submission" date="2020-02" db="EMBL/GenBank/DDBJ databases">
        <authorList>
            <person name="Meier V. D."/>
        </authorList>
    </citation>
    <scope>NUCLEOTIDE SEQUENCE</scope>
    <source>
        <strain evidence="2">AVDCRST_MAG88</strain>
    </source>
</reference>